<feature type="coiled-coil region" evidence="1">
    <location>
        <begin position="1270"/>
        <end position="1319"/>
    </location>
</feature>
<feature type="coiled-coil region" evidence="1">
    <location>
        <begin position="983"/>
        <end position="1038"/>
    </location>
</feature>
<evidence type="ECO:0000313" key="3">
    <source>
        <dbReference type="EMBL" id="RSH79744.1"/>
    </source>
</evidence>
<dbReference type="GeneID" id="39593943"/>
<feature type="compositionally biased region" description="Low complexity" evidence="2">
    <location>
        <begin position="370"/>
        <end position="381"/>
    </location>
</feature>
<feature type="coiled-coil region" evidence="1">
    <location>
        <begin position="786"/>
        <end position="864"/>
    </location>
</feature>
<dbReference type="Proteomes" id="UP000279236">
    <property type="component" value="Unassembled WGS sequence"/>
</dbReference>
<dbReference type="PANTHER" id="PTHR23159:SF31">
    <property type="entry name" value="CENTROSOME-ASSOCIATED PROTEIN CEP250 ISOFORM X1"/>
    <property type="match status" value="1"/>
</dbReference>
<feature type="compositionally biased region" description="Basic and acidic residues" evidence="2">
    <location>
        <begin position="1543"/>
        <end position="1553"/>
    </location>
</feature>
<proteinExistence type="predicted"/>
<feature type="compositionally biased region" description="Basic residues" evidence="2">
    <location>
        <begin position="52"/>
        <end position="61"/>
    </location>
</feature>
<feature type="compositionally biased region" description="Basic residues" evidence="2">
    <location>
        <begin position="299"/>
        <end position="313"/>
    </location>
</feature>
<feature type="compositionally biased region" description="Basic and acidic residues" evidence="2">
    <location>
        <begin position="1113"/>
        <end position="1123"/>
    </location>
</feature>
<feature type="compositionally biased region" description="Low complexity" evidence="2">
    <location>
        <begin position="68"/>
        <end position="85"/>
    </location>
</feature>
<protein>
    <submittedName>
        <fullName evidence="3">Uncharacterized protein</fullName>
    </submittedName>
</protein>
<feature type="compositionally biased region" description="Low complexity" evidence="2">
    <location>
        <begin position="1582"/>
        <end position="1592"/>
    </location>
</feature>
<evidence type="ECO:0000256" key="1">
    <source>
        <dbReference type="SAM" id="Coils"/>
    </source>
</evidence>
<feature type="compositionally biased region" description="Basic and acidic residues" evidence="2">
    <location>
        <begin position="236"/>
        <end position="247"/>
    </location>
</feature>
<dbReference type="PANTHER" id="PTHR23159">
    <property type="entry name" value="CENTROSOMAL PROTEIN 2"/>
    <property type="match status" value="1"/>
</dbReference>
<feature type="coiled-coil region" evidence="1">
    <location>
        <begin position="1157"/>
        <end position="1221"/>
    </location>
</feature>
<accession>A0A427XLW8</accession>
<feature type="region of interest" description="Disordered" evidence="2">
    <location>
        <begin position="1"/>
        <end position="86"/>
    </location>
</feature>
<dbReference type="EMBL" id="RSCE01000009">
    <property type="protein sequence ID" value="RSH79744.1"/>
    <property type="molecule type" value="Genomic_DNA"/>
</dbReference>
<evidence type="ECO:0000313" key="4">
    <source>
        <dbReference type="Proteomes" id="UP000279236"/>
    </source>
</evidence>
<dbReference type="STRING" id="105984.A0A427XLW8"/>
<comment type="caution">
    <text evidence="3">The sequence shown here is derived from an EMBL/GenBank/DDBJ whole genome shotgun (WGS) entry which is preliminary data.</text>
</comment>
<feature type="region of interest" description="Disordered" evidence="2">
    <location>
        <begin position="495"/>
        <end position="521"/>
    </location>
</feature>
<organism evidence="3 4">
    <name type="scientific">Apiotrichum porosum</name>
    <dbReference type="NCBI Taxonomy" id="105984"/>
    <lineage>
        <taxon>Eukaryota</taxon>
        <taxon>Fungi</taxon>
        <taxon>Dikarya</taxon>
        <taxon>Basidiomycota</taxon>
        <taxon>Agaricomycotina</taxon>
        <taxon>Tremellomycetes</taxon>
        <taxon>Trichosporonales</taxon>
        <taxon>Trichosporonaceae</taxon>
        <taxon>Apiotrichum</taxon>
    </lineage>
</organism>
<feature type="compositionally biased region" description="Acidic residues" evidence="2">
    <location>
        <begin position="496"/>
        <end position="508"/>
    </location>
</feature>
<keyword evidence="1" id="KW-0175">Coiled coil</keyword>
<feature type="coiled-coil region" evidence="1">
    <location>
        <begin position="1346"/>
        <end position="1401"/>
    </location>
</feature>
<feature type="region of interest" description="Disordered" evidence="2">
    <location>
        <begin position="198"/>
        <end position="384"/>
    </location>
</feature>
<feature type="region of interest" description="Disordered" evidence="2">
    <location>
        <begin position="1092"/>
        <end position="1123"/>
    </location>
</feature>
<feature type="compositionally biased region" description="Low complexity" evidence="2">
    <location>
        <begin position="1411"/>
        <end position="1424"/>
    </location>
</feature>
<feature type="region of interest" description="Disordered" evidence="2">
    <location>
        <begin position="1407"/>
        <end position="1436"/>
    </location>
</feature>
<feature type="compositionally biased region" description="Basic and acidic residues" evidence="2">
    <location>
        <begin position="356"/>
        <end position="367"/>
    </location>
</feature>
<gene>
    <name evidence="3" type="ORF">EHS24_009400</name>
</gene>
<dbReference type="RefSeq" id="XP_028474853.1">
    <property type="nucleotide sequence ID" value="XM_028624685.1"/>
</dbReference>
<sequence>MPTITLRIPLPHGPSPVAAINASADIDKGPATSRAPTKRSPATQSNGYTHAPRSHVPHSHHPPPPPTASSSSTPTTTTTTTVYSPKRLRLTINPRKAIDTPMNDPNGSDEALDHILSATVYSRTGNNYRAISPCGQCRATRSHCYIAPFQKETADDGSVVYVRPACRGCIAKAGGDKCSHKGIALVWDKVSKKVTFTAPRKSRSSVQVGEPELPKVTLSTPKRRHSTVPESLPSEVPHKEVATENDTRPQANPSALKRRRSASRKSLSAVNTVTETDEVEALPGPSADDQATAENASPSKRRRAPRRISRKKIMSAETVESESKDTEPAGPSSAPTPPSKKSRRIVSPEVDESDERPEPKHVEHQHPDPASAVSTGSSSSTKMDHAFPLVPHLELDIVSETGDTPPTASSPTTPCASCNSLPDHELLTPAQIHQSARAHNMTETEIIQQMDKALAECERHRDHMEQDHKNLWDQVELLTIKVASAETSLFKWIPPEFDEPASSPDDDGTSPPAYPLVPIPDRPLDPERLLRETVRLRRLNSHLGTRNEVLEAANMQLRGGSDSDDIEHEEPAPSVPTKATFCDRGTSTTTDADKAQAWEKERSALLARVAALEVQKVKAERTVTQADNVLAENAGLKQSNETLQKWFNESQETAKQVRPLKSENFMLEGQVGDLKQKLSECNDRVAELTAELAQCTPEVKELRLALANNKVSSQNSMGHLRARFDGFDDLIALIVGGGQAALGVAFEELARVASLEPSVGTSSTTPEDPLRFHCAAIMETLSPSDLAELESALNSLAGAVKKQEALFSLKKLDQMEKDLAAAQQKESASQQMLARSESSSALAIRAANDEIAHLKANVASLQKMTGPNLDSNRPYTTATKESTLIDELTAFKATSTNRITELERSLQVAKDRLGLTESACRDAMGELSETKFALGLANTQLNHIQLDLAKNNDELDAAVITESKLRDAVASLEEQLNDATLGHQFAQGQVDDLENDIRSLLQECNAIESRETVLKRDLDECVRERNAARRQEQTLKDELNLRDNAISGLMERKATDDQISREALKAATLRQEADDKRIVRLKETIKNLCEERRLRSPGLPKPAESSVPMESPGSRESEDGSEVSRDLLVTDDTASRSQLDPMHAELQEEKISKQLVLHAAKTRITELEATVAQLNSDTLASRMTRVRELNLQLANIKLQHEQDIEQERAKARLEMDSLKKQMSELPSQQERVKFETELASIKKQAEATAKATAGTITQLQDRGSSDTNKIAQLEGEVRALKARHLQAVQDLEDRNRSVEDDLRSQIVKLSRELEKLLRNGETIKLRNVEGKLAISEGRYTQSQGMLRDAQAAKAKLSDEVDSLRRDLSDAKWDKKDLQTEVHELKDKLRDAVNTNHILNANRENVRGLVPSTSSGTGSTAQGGSIPMGSPPVPTADQTQVRVLRAELQKKTDELTTKTTALESLNSRVKQIQDNFGTQTSQDAKHIAELQGQVASLRREVSILKSFGSGPEAWVERETRARAANGSAPGSRTSSRSGGSGVKVKTEILERLDQAHASTSVMYVPSRTPTPRIEESWTPGRNSSGSGSRPTAA</sequence>
<evidence type="ECO:0000256" key="2">
    <source>
        <dbReference type="SAM" id="MobiDB-lite"/>
    </source>
</evidence>
<feature type="region of interest" description="Disordered" evidence="2">
    <location>
        <begin position="1520"/>
        <end position="1592"/>
    </location>
</feature>
<keyword evidence="4" id="KW-1185">Reference proteome</keyword>
<name>A0A427XLW8_9TREE</name>
<dbReference type="Gene3D" id="1.10.287.1490">
    <property type="match status" value="1"/>
</dbReference>
<reference evidence="3 4" key="1">
    <citation type="submission" date="2018-11" db="EMBL/GenBank/DDBJ databases">
        <title>Genome sequence of Apiotrichum porosum DSM 27194.</title>
        <authorList>
            <person name="Aliyu H."/>
            <person name="Gorte O."/>
            <person name="Ochsenreither K."/>
        </authorList>
    </citation>
    <scope>NUCLEOTIDE SEQUENCE [LARGE SCALE GENOMIC DNA]</scope>
    <source>
        <strain evidence="3 4">DSM 27194</strain>
    </source>
</reference>
<feature type="region of interest" description="Disordered" evidence="2">
    <location>
        <begin position="558"/>
        <end position="593"/>
    </location>
</feature>
<feature type="compositionally biased region" description="Pro residues" evidence="2">
    <location>
        <begin position="512"/>
        <end position="521"/>
    </location>
</feature>